<keyword evidence="2" id="KW-1185">Reference proteome</keyword>
<dbReference type="InParanoid" id="A0A0U5JH53"/>
<dbReference type="AlphaFoldDB" id="A0A0U5JH53"/>
<dbReference type="KEGG" id="pnl:PNK_1676"/>
<organism evidence="1 2">
    <name type="scientific">Candidatus Protochlamydia naegleriophila</name>
    <dbReference type="NCBI Taxonomy" id="389348"/>
    <lineage>
        <taxon>Bacteria</taxon>
        <taxon>Pseudomonadati</taxon>
        <taxon>Chlamydiota</taxon>
        <taxon>Chlamydiia</taxon>
        <taxon>Parachlamydiales</taxon>
        <taxon>Parachlamydiaceae</taxon>
        <taxon>Candidatus Protochlamydia</taxon>
    </lineage>
</organism>
<sequence>MMRTSSGTRLYLNILFLKAPQCKEDPSRTKIEVIFEDSTRPIYPFILQGGQRLLIDGEDANLLIQTLLDGNSFTIKIGRHELAIIPDRFEASYDELMSLPIEECLSDSPCEEP</sequence>
<gene>
    <name evidence="1" type="ORF">PNK_1676</name>
</gene>
<dbReference type="PATRIC" id="fig|389348.3.peg.1876"/>
<dbReference type="EMBL" id="LN879502">
    <property type="protein sequence ID" value="CUI17285.1"/>
    <property type="molecule type" value="Genomic_DNA"/>
</dbReference>
<proteinExistence type="predicted"/>
<evidence type="ECO:0000313" key="1">
    <source>
        <dbReference type="EMBL" id="CUI17285.1"/>
    </source>
</evidence>
<dbReference type="Proteomes" id="UP000069902">
    <property type="component" value="Chromosome cPNK"/>
</dbReference>
<dbReference type="RefSeq" id="WP_158021762.1">
    <property type="nucleotide sequence ID" value="NZ_LN879502.1"/>
</dbReference>
<reference evidence="2" key="1">
    <citation type="submission" date="2015-09" db="EMBL/GenBank/DDBJ databases">
        <authorList>
            <person name="Bertelli C."/>
        </authorList>
    </citation>
    <scope>NUCLEOTIDE SEQUENCE [LARGE SCALE GENOMIC DNA]</scope>
    <source>
        <strain evidence="2">KNic</strain>
    </source>
</reference>
<accession>A0A0U5JH53</accession>
<protein>
    <submittedName>
        <fullName evidence="1">Uncharacterized protein</fullName>
    </submittedName>
</protein>
<evidence type="ECO:0000313" key="2">
    <source>
        <dbReference type="Proteomes" id="UP000069902"/>
    </source>
</evidence>
<name>A0A0U5JH53_9BACT</name>
<dbReference type="STRING" id="389348.PNK_1676"/>